<dbReference type="Proteomes" id="UP000199213">
    <property type="component" value="Unassembled WGS sequence"/>
</dbReference>
<dbReference type="Gene3D" id="2.60.120.10">
    <property type="entry name" value="Jelly Rolls"/>
    <property type="match status" value="1"/>
</dbReference>
<evidence type="ECO:0000256" key="7">
    <source>
        <dbReference type="PIRSR" id="PIRSR610300-51"/>
    </source>
</evidence>
<dbReference type="Pfam" id="PF05995">
    <property type="entry name" value="CDO_I"/>
    <property type="match status" value="1"/>
</dbReference>
<feature type="binding site" evidence="7">
    <location>
        <position position="97"/>
    </location>
    <ligand>
        <name>Fe cation</name>
        <dbReference type="ChEBI" id="CHEBI:24875"/>
        <note>catalytic</note>
    </ligand>
</feature>
<dbReference type="InterPro" id="IPR014710">
    <property type="entry name" value="RmlC-like_jellyroll"/>
</dbReference>
<keyword evidence="3" id="KW-0223">Dioxygenase</keyword>
<dbReference type="PANTHER" id="PTHR12918">
    <property type="entry name" value="CYSTEINE DIOXYGENASE"/>
    <property type="match status" value="1"/>
</dbReference>
<dbReference type="GO" id="GO:0008198">
    <property type="term" value="F:ferrous iron binding"/>
    <property type="evidence" value="ECO:0007669"/>
    <property type="project" value="TreeGrafter"/>
</dbReference>
<feature type="binding site" evidence="7">
    <location>
        <position position="151"/>
    </location>
    <ligand>
        <name>Fe cation</name>
        <dbReference type="ChEBI" id="CHEBI:24875"/>
        <note>catalytic</note>
    </ligand>
</feature>
<dbReference type="InterPro" id="IPR010300">
    <property type="entry name" value="CDO_1"/>
</dbReference>
<evidence type="ECO:0000256" key="2">
    <source>
        <dbReference type="ARBA" id="ARBA00022723"/>
    </source>
</evidence>
<proteinExistence type="inferred from homology"/>
<evidence type="ECO:0000256" key="1">
    <source>
        <dbReference type="ARBA" id="ARBA00006622"/>
    </source>
</evidence>
<evidence type="ECO:0000256" key="5">
    <source>
        <dbReference type="ARBA" id="ARBA00023004"/>
    </source>
</evidence>
<dbReference type="AlphaFoldDB" id="A0A1G9AWL1"/>
<dbReference type="CDD" id="cd10548">
    <property type="entry name" value="cupin_CDO"/>
    <property type="match status" value="1"/>
</dbReference>
<keyword evidence="2 7" id="KW-0479">Metal-binding</keyword>
<keyword evidence="4" id="KW-0560">Oxidoreductase</keyword>
<feature type="cross-link" description="3'-(S-cysteinyl)-tyrosine (Cys-Tyr)" evidence="6">
    <location>
        <begin position="103"/>
        <end position="167"/>
    </location>
</feature>
<evidence type="ECO:0000256" key="6">
    <source>
        <dbReference type="PIRSR" id="PIRSR610300-50"/>
    </source>
</evidence>
<dbReference type="GO" id="GO:0016702">
    <property type="term" value="F:oxidoreductase activity, acting on single donors with incorporation of molecular oxygen, incorporation of two atoms of oxygen"/>
    <property type="evidence" value="ECO:0007669"/>
    <property type="project" value="InterPro"/>
</dbReference>
<evidence type="ECO:0000313" key="9">
    <source>
        <dbReference type="Proteomes" id="UP000199213"/>
    </source>
</evidence>
<keyword evidence="6" id="KW-0883">Thioether bond</keyword>
<dbReference type="SUPFAM" id="SSF51182">
    <property type="entry name" value="RmlC-like cupins"/>
    <property type="match status" value="1"/>
</dbReference>
<dbReference type="PANTHER" id="PTHR12918:SF1">
    <property type="entry name" value="CYSTEINE DIOXYGENASE TYPE 1"/>
    <property type="match status" value="1"/>
</dbReference>
<evidence type="ECO:0000313" key="8">
    <source>
        <dbReference type="EMBL" id="SDK31701.1"/>
    </source>
</evidence>
<dbReference type="InterPro" id="IPR011051">
    <property type="entry name" value="RmlC_Cupin_sf"/>
</dbReference>
<sequence>MHGFDMTTMRSELSSPRLTELTDVIRDRVRAGVNQAHTADLVKEALRPFLDVPGLLTEEQRRGDPERYLQHVLHVEPDASFSVVALVWLPGQQTPVHDHVAWCVTGVYQGAESEQHYRVRESEQGAWLVPTELVTNQVGETCGFAPPGDIHRVRNCGTGTAISLHVYGADIGELGTSVRRVYELPVHE</sequence>
<keyword evidence="9" id="KW-1185">Reference proteome</keyword>
<evidence type="ECO:0000256" key="3">
    <source>
        <dbReference type="ARBA" id="ARBA00022964"/>
    </source>
</evidence>
<gene>
    <name evidence="8" type="ORF">SAMN04487820_106291</name>
</gene>
<keyword evidence="5 7" id="KW-0408">Iron</keyword>
<protein>
    <submittedName>
        <fullName evidence="8">Predicted metal-dependent enzyme of the double-stranded beta helix superfamily</fullName>
    </submittedName>
</protein>
<name>A0A1G9AWL1_ACTMZ</name>
<organism evidence="8 9">
    <name type="scientific">Actinopolyspora mzabensis</name>
    <dbReference type="NCBI Taxonomy" id="995066"/>
    <lineage>
        <taxon>Bacteria</taxon>
        <taxon>Bacillati</taxon>
        <taxon>Actinomycetota</taxon>
        <taxon>Actinomycetes</taxon>
        <taxon>Actinopolysporales</taxon>
        <taxon>Actinopolysporaceae</taxon>
        <taxon>Actinopolyspora</taxon>
    </lineage>
</organism>
<comment type="similarity">
    <text evidence="1">Belongs to the cysteine dioxygenase family.</text>
</comment>
<evidence type="ECO:0000256" key="4">
    <source>
        <dbReference type="ARBA" id="ARBA00023002"/>
    </source>
</evidence>
<reference evidence="9" key="1">
    <citation type="submission" date="2016-10" db="EMBL/GenBank/DDBJ databases">
        <authorList>
            <person name="Varghese N."/>
            <person name="Submissions S."/>
        </authorList>
    </citation>
    <scope>NUCLEOTIDE SEQUENCE [LARGE SCALE GENOMIC DNA]</scope>
    <source>
        <strain evidence="9">DSM 45460</strain>
    </source>
</reference>
<accession>A0A1G9AWL1</accession>
<dbReference type="EMBL" id="FNFM01000006">
    <property type="protein sequence ID" value="SDK31701.1"/>
    <property type="molecule type" value="Genomic_DNA"/>
</dbReference>
<feature type="binding site" evidence="7">
    <location>
        <position position="99"/>
    </location>
    <ligand>
        <name>Fe cation</name>
        <dbReference type="ChEBI" id="CHEBI:24875"/>
        <note>catalytic</note>
    </ligand>
</feature>